<dbReference type="EMBL" id="JABXXV010000001">
    <property type="protein sequence ID" value="NVN45567.1"/>
    <property type="molecule type" value="Genomic_DNA"/>
</dbReference>
<evidence type="ECO:0008006" key="3">
    <source>
        <dbReference type="Google" id="ProtNLM"/>
    </source>
</evidence>
<sequence>MTQTKDSSGDDAEKRLSTLRHDLRNDLATALLAADLLTNHADESVQRHATSIVNALEKATERLKRSRKPVS</sequence>
<reference evidence="1 2" key="1">
    <citation type="submission" date="2020-06" db="EMBL/GenBank/DDBJ databases">
        <title>Synonyms of Asaia species.</title>
        <authorList>
            <person name="Sombolestani A."/>
        </authorList>
    </citation>
    <scope>NUCLEOTIDE SEQUENCE [LARGE SCALE GENOMIC DNA]</scope>
    <source>
        <strain evidence="1 2">LMG 27047</strain>
    </source>
</reference>
<organism evidence="1 2">
    <name type="scientific">Asaia spathodeae</name>
    <dbReference type="NCBI Taxonomy" id="657016"/>
    <lineage>
        <taxon>Bacteria</taxon>
        <taxon>Pseudomonadati</taxon>
        <taxon>Pseudomonadota</taxon>
        <taxon>Alphaproteobacteria</taxon>
        <taxon>Acetobacterales</taxon>
        <taxon>Acetobacteraceae</taxon>
        <taxon>Asaia</taxon>
    </lineage>
</organism>
<proteinExistence type="predicted"/>
<accession>A0ABX2P1X9</accession>
<dbReference type="Proteomes" id="UP001516351">
    <property type="component" value="Unassembled WGS sequence"/>
</dbReference>
<comment type="caution">
    <text evidence="1">The sequence shown here is derived from an EMBL/GenBank/DDBJ whole genome shotgun (WGS) entry which is preliminary data.</text>
</comment>
<evidence type="ECO:0000313" key="2">
    <source>
        <dbReference type="Proteomes" id="UP001516351"/>
    </source>
</evidence>
<protein>
    <recommendedName>
        <fullName evidence="3">Signal transduction histidine kinase dimerisation/phosphoacceptor domain-containing protein</fullName>
    </recommendedName>
</protein>
<evidence type="ECO:0000313" key="1">
    <source>
        <dbReference type="EMBL" id="NVN45567.1"/>
    </source>
</evidence>
<dbReference type="RefSeq" id="WP_267310740.1">
    <property type="nucleotide sequence ID" value="NZ_JABXXV010000001.1"/>
</dbReference>
<name>A0ABX2P1X9_9PROT</name>
<gene>
    <name evidence="1" type="ORF">HW542_01940</name>
</gene>
<keyword evidence="2" id="KW-1185">Reference proteome</keyword>